<organism evidence="1 2">
    <name type="scientific">Dillenia turbinata</name>
    <dbReference type="NCBI Taxonomy" id="194707"/>
    <lineage>
        <taxon>Eukaryota</taxon>
        <taxon>Viridiplantae</taxon>
        <taxon>Streptophyta</taxon>
        <taxon>Embryophyta</taxon>
        <taxon>Tracheophyta</taxon>
        <taxon>Spermatophyta</taxon>
        <taxon>Magnoliopsida</taxon>
        <taxon>eudicotyledons</taxon>
        <taxon>Gunneridae</taxon>
        <taxon>Pentapetalae</taxon>
        <taxon>Dilleniales</taxon>
        <taxon>Dilleniaceae</taxon>
        <taxon>Dillenia</taxon>
    </lineage>
</organism>
<name>A0AAN8VDB8_9MAGN</name>
<sequence length="190" mass="20890">MAAEDPYGNGSFIVCCMDNGTKRTLSVANTLFEVVTSPISAKGTADYSSNDEDDDDDICWTFMLLYHFGFNLNSKLATSTFDLPGLMVTCFHISSTTAKEGVPKSITKMSDLGSAFFAAIVRVVAYTGKPLTPDVVVDETWHSDVESCKESKSFGHFAIGHTYVEYIHFPLIFVSFSLHTIDQCILLVTH</sequence>
<comment type="caution">
    <text evidence="1">The sequence shown here is derived from an EMBL/GenBank/DDBJ whole genome shotgun (WGS) entry which is preliminary data.</text>
</comment>
<protein>
    <submittedName>
        <fullName evidence="1">Uncharacterized protein</fullName>
    </submittedName>
</protein>
<dbReference type="Proteomes" id="UP001370490">
    <property type="component" value="Unassembled WGS sequence"/>
</dbReference>
<gene>
    <name evidence="1" type="ORF">RJ641_007307</name>
</gene>
<evidence type="ECO:0000313" key="1">
    <source>
        <dbReference type="EMBL" id="KAK6925588.1"/>
    </source>
</evidence>
<evidence type="ECO:0000313" key="2">
    <source>
        <dbReference type="Proteomes" id="UP001370490"/>
    </source>
</evidence>
<proteinExistence type="predicted"/>
<dbReference type="EMBL" id="JBAMMX010000015">
    <property type="protein sequence ID" value="KAK6925588.1"/>
    <property type="molecule type" value="Genomic_DNA"/>
</dbReference>
<keyword evidence="2" id="KW-1185">Reference proteome</keyword>
<dbReference type="AlphaFoldDB" id="A0AAN8VDB8"/>
<accession>A0AAN8VDB8</accession>
<reference evidence="1 2" key="1">
    <citation type="submission" date="2023-12" db="EMBL/GenBank/DDBJ databases">
        <title>A high-quality genome assembly for Dillenia turbinata (Dilleniales).</title>
        <authorList>
            <person name="Chanderbali A."/>
        </authorList>
    </citation>
    <scope>NUCLEOTIDE SEQUENCE [LARGE SCALE GENOMIC DNA]</scope>
    <source>
        <strain evidence="1">LSX21</strain>
        <tissue evidence="1">Leaf</tissue>
    </source>
</reference>